<evidence type="ECO:0000256" key="2">
    <source>
        <dbReference type="ARBA" id="ARBA00022679"/>
    </source>
</evidence>
<dbReference type="Gene3D" id="3.40.50.150">
    <property type="entry name" value="Vaccinia Virus protein VP39"/>
    <property type="match status" value="2"/>
</dbReference>
<dbReference type="GO" id="GO:0070475">
    <property type="term" value="P:rRNA base methylation"/>
    <property type="evidence" value="ECO:0007669"/>
    <property type="project" value="TreeGrafter"/>
</dbReference>
<dbReference type="Pfam" id="PF05971">
    <property type="entry name" value="Methyltransf_10"/>
    <property type="match status" value="2"/>
</dbReference>
<evidence type="ECO:0000313" key="3">
    <source>
        <dbReference type="EMBL" id="KAF4125434.1"/>
    </source>
</evidence>
<reference evidence="3" key="1">
    <citation type="submission" date="2020-03" db="EMBL/GenBank/DDBJ databases">
        <title>Site-based positive gene gene selection in Geosmithia morbida across the United States reveals a broad range of putative effectors and factors for local host and environmental adapation.</title>
        <authorList>
            <person name="Onufrak A."/>
            <person name="Murdoch R.W."/>
            <person name="Gazis R."/>
            <person name="Huff M."/>
            <person name="Staton M."/>
            <person name="Klingeman W."/>
            <person name="Hadziabdic D."/>
        </authorList>
    </citation>
    <scope>NUCLEOTIDE SEQUENCE</scope>
    <source>
        <strain evidence="3">1262</strain>
    </source>
</reference>
<dbReference type="GO" id="GO:0008168">
    <property type="term" value="F:methyltransferase activity"/>
    <property type="evidence" value="ECO:0007669"/>
    <property type="project" value="UniProtKB-KW"/>
</dbReference>
<keyword evidence="4" id="KW-1185">Reference proteome</keyword>
<keyword evidence="1" id="KW-0489">Methyltransferase</keyword>
<dbReference type="AlphaFoldDB" id="A0A9P5D8E4"/>
<evidence type="ECO:0000256" key="1">
    <source>
        <dbReference type="ARBA" id="ARBA00022603"/>
    </source>
</evidence>
<organism evidence="3 4">
    <name type="scientific">Geosmithia morbida</name>
    <dbReference type="NCBI Taxonomy" id="1094350"/>
    <lineage>
        <taxon>Eukaryota</taxon>
        <taxon>Fungi</taxon>
        <taxon>Dikarya</taxon>
        <taxon>Ascomycota</taxon>
        <taxon>Pezizomycotina</taxon>
        <taxon>Sordariomycetes</taxon>
        <taxon>Hypocreomycetidae</taxon>
        <taxon>Hypocreales</taxon>
        <taxon>Bionectriaceae</taxon>
        <taxon>Geosmithia</taxon>
    </lineage>
</organism>
<dbReference type="SUPFAM" id="SSF53335">
    <property type="entry name" value="S-adenosyl-L-methionine-dependent methyltransferases"/>
    <property type="match status" value="1"/>
</dbReference>
<name>A0A9P5D8E4_9HYPO</name>
<protein>
    <submittedName>
        <fullName evidence="3">23S rRNA (Adenine1618-N6)-methyltransferase</fullName>
    </submittedName>
</protein>
<keyword evidence="2" id="KW-0808">Transferase</keyword>
<dbReference type="GO" id="GO:0005634">
    <property type="term" value="C:nucleus"/>
    <property type="evidence" value="ECO:0007669"/>
    <property type="project" value="TreeGrafter"/>
</dbReference>
<accession>A0A9P5D8E4</accession>
<dbReference type="InterPro" id="IPR010286">
    <property type="entry name" value="METTL16/RlmF"/>
</dbReference>
<dbReference type="RefSeq" id="XP_035324086.1">
    <property type="nucleotide sequence ID" value="XM_035466249.1"/>
</dbReference>
<dbReference type="OrthoDB" id="514248at2759"/>
<sequence length="409" mass="45911">MKRKHADSLSSKPHDEITIRGDIDSAETRVATDKRFESLYVKSRDFKDLAVLDADFAAVVKGRHLDFEDARAVKQLTKTLLRLDFGLVIDLPDDRLCPPRPWSFIATDIDEKNITYARKNIHLNNLDSRITVLRRQPDDTLIPATSTSIDFCMTNPPFYESESDMATRAAQKSRPPSTACTGHPVEMVTRGGEVAFVNRIVTESLTLRTSVAWYTAMLGFLSSVTAVLSRLRDLGVDNVAVTEFVQGSKTRRWAVAWSFRPMRPAQAVARGTNSIDDRSLLPPHTEAHRLVVVPLSDGILASLPGALEEVLGQLDLVSWSWDKHKLQGTGRAVGNVWNRAWRRRQRQMQRTADVTDDDPDEIGFGFSVSIHVGRDDVSVDCRWLEGHNPVIFESFQAFLKTTVESLAKR</sequence>
<dbReference type="GeneID" id="55970502"/>
<gene>
    <name evidence="3" type="ORF">GMORB2_4274</name>
</gene>
<dbReference type="InterPro" id="IPR029063">
    <property type="entry name" value="SAM-dependent_MTases_sf"/>
</dbReference>
<proteinExistence type="predicted"/>
<evidence type="ECO:0000313" key="4">
    <source>
        <dbReference type="Proteomes" id="UP000749293"/>
    </source>
</evidence>
<comment type="caution">
    <text evidence="3">The sequence shown here is derived from an EMBL/GenBank/DDBJ whole genome shotgun (WGS) entry which is preliminary data.</text>
</comment>
<dbReference type="PANTHER" id="PTHR13393">
    <property type="entry name" value="SAM-DEPENDENT METHYLTRANSFERASE"/>
    <property type="match status" value="1"/>
</dbReference>
<dbReference type="PANTHER" id="PTHR13393:SF0">
    <property type="entry name" value="RNA N6-ADENOSINE-METHYLTRANSFERASE METTL16"/>
    <property type="match status" value="1"/>
</dbReference>
<dbReference type="Proteomes" id="UP000749293">
    <property type="component" value="Unassembled WGS sequence"/>
</dbReference>
<dbReference type="EMBL" id="JAANYQ010000003">
    <property type="protein sequence ID" value="KAF4125434.1"/>
    <property type="molecule type" value="Genomic_DNA"/>
</dbReference>